<dbReference type="GO" id="GO:1901135">
    <property type="term" value="P:carbohydrate derivative metabolic process"/>
    <property type="evidence" value="ECO:0007669"/>
    <property type="project" value="InterPro"/>
</dbReference>
<dbReference type="GO" id="GO:0097367">
    <property type="term" value="F:carbohydrate derivative binding"/>
    <property type="evidence" value="ECO:0007669"/>
    <property type="project" value="InterPro"/>
</dbReference>
<dbReference type="InterPro" id="IPR035461">
    <property type="entry name" value="GmhA/DiaA"/>
</dbReference>
<dbReference type="InterPro" id="IPR046348">
    <property type="entry name" value="SIS_dom_sf"/>
</dbReference>
<evidence type="ECO:0000313" key="2">
    <source>
        <dbReference type="EMBL" id="OGN07724.1"/>
    </source>
</evidence>
<evidence type="ECO:0000259" key="1">
    <source>
        <dbReference type="PROSITE" id="PS51464"/>
    </source>
</evidence>
<dbReference type="Proteomes" id="UP000178908">
    <property type="component" value="Unassembled WGS sequence"/>
</dbReference>
<dbReference type="InterPro" id="IPR050099">
    <property type="entry name" value="SIS_GmhA/DiaA_subfam"/>
</dbReference>
<dbReference type="EMBL" id="MGJO01000065">
    <property type="protein sequence ID" value="OGN07724.1"/>
    <property type="molecule type" value="Genomic_DNA"/>
</dbReference>
<reference evidence="2 3" key="1">
    <citation type="journal article" date="2016" name="Nat. Commun.">
        <title>Thousands of microbial genomes shed light on interconnected biogeochemical processes in an aquifer system.</title>
        <authorList>
            <person name="Anantharaman K."/>
            <person name="Brown C.T."/>
            <person name="Hug L.A."/>
            <person name="Sharon I."/>
            <person name="Castelle C.J."/>
            <person name="Probst A.J."/>
            <person name="Thomas B.C."/>
            <person name="Singh A."/>
            <person name="Wilkins M.J."/>
            <person name="Karaoz U."/>
            <person name="Brodie E.L."/>
            <person name="Williams K.H."/>
            <person name="Hubbard S.S."/>
            <person name="Banfield J.F."/>
        </authorList>
    </citation>
    <scope>NUCLEOTIDE SEQUENCE [LARGE SCALE GENOMIC DNA]</scope>
</reference>
<dbReference type="PANTHER" id="PTHR30390:SF6">
    <property type="entry name" value="DNAA INITIATOR-ASSOCIATING PROTEIN DIAA"/>
    <property type="match status" value="1"/>
</dbReference>
<protein>
    <recommendedName>
        <fullName evidence="1">SIS domain-containing protein</fullName>
    </recommendedName>
</protein>
<sequence>MKSLVKKWFLERAGMNINLINNTAFMDSVIASADIISSSIKEGNKLLIFGNGGSAAEAQHFAAELVGKFEKERSALPAIALTTDTSILTAQGNDYGFEYIFSRQIEALANVGDVVIGFTTSDVGKEDKHSYNILRGFQAAKVKGTHRIGFFSEKTDFLLNYVDTAIVVPNKNTAIIQETHLSVLHLICHLVESQL</sequence>
<dbReference type="PANTHER" id="PTHR30390">
    <property type="entry name" value="SEDOHEPTULOSE 7-PHOSPHATE ISOMERASE / DNAA INITIATOR-ASSOCIATING FACTOR FOR REPLICATION INITIATION"/>
    <property type="match status" value="1"/>
</dbReference>
<feature type="domain" description="SIS" evidence="1">
    <location>
        <begin position="36"/>
        <end position="195"/>
    </location>
</feature>
<proteinExistence type="predicted"/>
<accession>A0A1F8F3K4</accession>
<dbReference type="InterPro" id="IPR001347">
    <property type="entry name" value="SIS_dom"/>
</dbReference>
<gene>
    <name evidence="2" type="ORF">A3C61_00020</name>
</gene>
<name>A0A1F8F3K4_9BACT</name>
<dbReference type="AlphaFoldDB" id="A0A1F8F3K4"/>
<dbReference type="Gene3D" id="3.40.50.10490">
    <property type="entry name" value="Glucose-6-phosphate isomerase like protein, domain 1"/>
    <property type="match status" value="1"/>
</dbReference>
<dbReference type="SUPFAM" id="SSF53697">
    <property type="entry name" value="SIS domain"/>
    <property type="match status" value="1"/>
</dbReference>
<dbReference type="Pfam" id="PF13580">
    <property type="entry name" value="SIS_2"/>
    <property type="match status" value="1"/>
</dbReference>
<dbReference type="PROSITE" id="PS51464">
    <property type="entry name" value="SIS"/>
    <property type="match status" value="1"/>
</dbReference>
<dbReference type="CDD" id="cd05006">
    <property type="entry name" value="SIS_GmhA"/>
    <property type="match status" value="1"/>
</dbReference>
<comment type="caution">
    <text evidence="2">The sequence shown here is derived from an EMBL/GenBank/DDBJ whole genome shotgun (WGS) entry which is preliminary data.</text>
</comment>
<organism evidence="2 3">
    <name type="scientific">Candidatus Yanofskybacteria bacterium RIFCSPHIGHO2_02_FULL_39_10</name>
    <dbReference type="NCBI Taxonomy" id="1802674"/>
    <lineage>
        <taxon>Bacteria</taxon>
        <taxon>Candidatus Yanofskyibacteriota</taxon>
    </lineage>
</organism>
<evidence type="ECO:0000313" key="3">
    <source>
        <dbReference type="Proteomes" id="UP000178908"/>
    </source>
</evidence>